<dbReference type="InterPro" id="IPR051681">
    <property type="entry name" value="Ser/Thr_Kinases-Pseudokinases"/>
</dbReference>
<dbReference type="KEGG" id="cput:CONPUDRAFT_122206"/>
<dbReference type="InterPro" id="IPR000719">
    <property type="entry name" value="Prot_kinase_dom"/>
</dbReference>
<reference evidence="6" key="1">
    <citation type="journal article" date="2012" name="Science">
        <title>The Paleozoic origin of enzymatic lignin decomposition reconstructed from 31 fungal genomes.</title>
        <authorList>
            <person name="Floudas D."/>
            <person name="Binder M."/>
            <person name="Riley R."/>
            <person name="Barry K."/>
            <person name="Blanchette R.A."/>
            <person name="Henrissat B."/>
            <person name="Martinez A.T."/>
            <person name="Otillar R."/>
            <person name="Spatafora J.W."/>
            <person name="Yadav J.S."/>
            <person name="Aerts A."/>
            <person name="Benoit I."/>
            <person name="Boyd A."/>
            <person name="Carlson A."/>
            <person name="Copeland A."/>
            <person name="Coutinho P.M."/>
            <person name="de Vries R.P."/>
            <person name="Ferreira P."/>
            <person name="Findley K."/>
            <person name="Foster B."/>
            <person name="Gaskell J."/>
            <person name="Glotzer D."/>
            <person name="Gorecki P."/>
            <person name="Heitman J."/>
            <person name="Hesse C."/>
            <person name="Hori C."/>
            <person name="Igarashi K."/>
            <person name="Jurgens J.A."/>
            <person name="Kallen N."/>
            <person name="Kersten P."/>
            <person name="Kohler A."/>
            <person name="Kuees U."/>
            <person name="Kumar T.K.A."/>
            <person name="Kuo A."/>
            <person name="LaButti K."/>
            <person name="Larrondo L.F."/>
            <person name="Lindquist E."/>
            <person name="Ling A."/>
            <person name="Lombard V."/>
            <person name="Lucas S."/>
            <person name="Lundell T."/>
            <person name="Martin R."/>
            <person name="McLaughlin D.J."/>
            <person name="Morgenstern I."/>
            <person name="Morin E."/>
            <person name="Murat C."/>
            <person name="Nagy L.G."/>
            <person name="Nolan M."/>
            <person name="Ohm R.A."/>
            <person name="Patyshakuliyeva A."/>
            <person name="Rokas A."/>
            <person name="Ruiz-Duenas F.J."/>
            <person name="Sabat G."/>
            <person name="Salamov A."/>
            <person name="Samejima M."/>
            <person name="Schmutz J."/>
            <person name="Slot J.C."/>
            <person name="St John F."/>
            <person name="Stenlid J."/>
            <person name="Sun H."/>
            <person name="Sun S."/>
            <person name="Syed K."/>
            <person name="Tsang A."/>
            <person name="Wiebenga A."/>
            <person name="Young D."/>
            <person name="Pisabarro A."/>
            <person name="Eastwood D.C."/>
            <person name="Martin F."/>
            <person name="Cullen D."/>
            <person name="Grigoriev I.V."/>
            <person name="Hibbett D.S."/>
        </authorList>
    </citation>
    <scope>NUCLEOTIDE SEQUENCE [LARGE SCALE GENOMIC DNA]</scope>
    <source>
        <strain evidence="6">RWD-64-598 SS2</strain>
    </source>
</reference>
<dbReference type="Gene3D" id="1.10.510.10">
    <property type="entry name" value="Transferase(Phosphotransferase) domain 1"/>
    <property type="match status" value="1"/>
</dbReference>
<protein>
    <submittedName>
        <fullName evidence="5">Kinase-like protein</fullName>
    </submittedName>
</protein>
<name>A0A5M3MT59_CONPW</name>
<dbReference type="GO" id="GO:0004674">
    <property type="term" value="F:protein serine/threonine kinase activity"/>
    <property type="evidence" value="ECO:0007669"/>
    <property type="project" value="TreeGrafter"/>
</dbReference>
<dbReference type="PANTHER" id="PTHR44329">
    <property type="entry name" value="SERINE/THREONINE-PROTEIN KINASE TNNI3K-RELATED"/>
    <property type="match status" value="1"/>
</dbReference>
<feature type="region of interest" description="Disordered" evidence="3">
    <location>
        <begin position="16"/>
        <end position="54"/>
    </location>
</feature>
<dbReference type="GeneID" id="19199672"/>
<organism evidence="5 6">
    <name type="scientific">Coniophora puteana (strain RWD-64-598)</name>
    <name type="common">Brown rot fungus</name>
    <dbReference type="NCBI Taxonomy" id="741705"/>
    <lineage>
        <taxon>Eukaryota</taxon>
        <taxon>Fungi</taxon>
        <taxon>Dikarya</taxon>
        <taxon>Basidiomycota</taxon>
        <taxon>Agaricomycotina</taxon>
        <taxon>Agaricomycetes</taxon>
        <taxon>Agaricomycetidae</taxon>
        <taxon>Boletales</taxon>
        <taxon>Coniophorineae</taxon>
        <taxon>Coniophoraceae</taxon>
        <taxon>Coniophora</taxon>
    </lineage>
</organism>
<comment type="caution">
    <text evidence="5">The sequence shown here is derived from an EMBL/GenBank/DDBJ whole genome shotgun (WGS) entry which is preliminary data.</text>
</comment>
<feature type="compositionally biased region" description="Low complexity" evidence="3">
    <location>
        <begin position="17"/>
        <end position="29"/>
    </location>
</feature>
<feature type="compositionally biased region" description="Basic and acidic residues" evidence="3">
    <location>
        <begin position="42"/>
        <end position="54"/>
    </location>
</feature>
<keyword evidence="2" id="KW-0067">ATP-binding</keyword>
<evidence type="ECO:0000256" key="1">
    <source>
        <dbReference type="ARBA" id="ARBA00022741"/>
    </source>
</evidence>
<evidence type="ECO:0000256" key="3">
    <source>
        <dbReference type="SAM" id="MobiDB-lite"/>
    </source>
</evidence>
<feature type="compositionally biased region" description="Basic and acidic residues" evidence="3">
    <location>
        <begin position="357"/>
        <end position="370"/>
    </location>
</feature>
<evidence type="ECO:0000256" key="2">
    <source>
        <dbReference type="ARBA" id="ARBA00022840"/>
    </source>
</evidence>
<dbReference type="Pfam" id="PF00069">
    <property type="entry name" value="Pkinase"/>
    <property type="match status" value="1"/>
</dbReference>
<feature type="compositionally biased region" description="Basic and acidic residues" evidence="3">
    <location>
        <begin position="338"/>
        <end position="347"/>
    </location>
</feature>
<evidence type="ECO:0000313" key="5">
    <source>
        <dbReference type="EMBL" id="EIW81711.1"/>
    </source>
</evidence>
<dbReference type="EMBL" id="JH711577">
    <property type="protein sequence ID" value="EIW81711.1"/>
    <property type="molecule type" value="Genomic_DNA"/>
</dbReference>
<proteinExistence type="predicted"/>
<keyword evidence="6" id="KW-1185">Reference proteome</keyword>
<dbReference type="RefSeq" id="XP_007767606.1">
    <property type="nucleotide sequence ID" value="XM_007769416.1"/>
</dbReference>
<dbReference type="PANTHER" id="PTHR44329:SF298">
    <property type="entry name" value="MIXED LINEAGE KINASE DOMAIN-LIKE PROTEIN"/>
    <property type="match status" value="1"/>
</dbReference>
<keyword evidence="1" id="KW-0547">Nucleotide-binding</keyword>
<evidence type="ECO:0000259" key="4">
    <source>
        <dbReference type="PROSITE" id="PS50011"/>
    </source>
</evidence>
<dbReference type="PROSITE" id="PS50011">
    <property type="entry name" value="PROTEIN_KINASE_DOM"/>
    <property type="match status" value="1"/>
</dbReference>
<feature type="domain" description="Protein kinase" evidence="4">
    <location>
        <begin position="43"/>
        <end position="335"/>
    </location>
</feature>
<evidence type="ECO:0000313" key="6">
    <source>
        <dbReference type="Proteomes" id="UP000053558"/>
    </source>
</evidence>
<dbReference type="Proteomes" id="UP000053558">
    <property type="component" value="Unassembled WGS sequence"/>
</dbReference>
<sequence>MDTPFDEWSTHNVPIASSSVLPLDSSPPVACDSGSNSADLNGRVRKEPVKRGRHGETWKGSMARESGPRQQVAIKAIKLKPVRSEESMALIQLDSVADLKDPLQEFLKYARERELIRHKSIVPFLGVCTDLDFGSTAPSLISPWHKLGSIEDWCSNPRALNRDHRAHKAEQLAEAIHFLHSRDIVHGNLVPSNILIDSFYRVCITDWDLWRFAEVDETEANLKETTQYLAPELIRASRDGRKDVERTKEMDMYAFGITCLQLLTGKTPYPSRYLAGYPKSDEEIARRVLTQPGYHPHRGDFPELTSYAAWSALESCWKHDPTTRANARDVKEYWAGRLRVSMDEQPPKAKPNPQNPKDVRKGSREQGRKR</sequence>
<accession>A0A5M3MT59</accession>
<dbReference type="InterPro" id="IPR011009">
    <property type="entry name" value="Kinase-like_dom_sf"/>
</dbReference>
<feature type="region of interest" description="Disordered" evidence="3">
    <location>
        <begin position="338"/>
        <end position="370"/>
    </location>
</feature>
<dbReference type="OrthoDB" id="346907at2759"/>
<dbReference type="GO" id="GO:0005524">
    <property type="term" value="F:ATP binding"/>
    <property type="evidence" value="ECO:0007669"/>
    <property type="project" value="UniProtKB-KW"/>
</dbReference>
<dbReference type="AlphaFoldDB" id="A0A5M3MT59"/>
<gene>
    <name evidence="5" type="ORF">CONPUDRAFT_122206</name>
</gene>
<keyword evidence="5" id="KW-0808">Transferase</keyword>
<keyword evidence="5" id="KW-0418">Kinase</keyword>
<dbReference type="SUPFAM" id="SSF56112">
    <property type="entry name" value="Protein kinase-like (PK-like)"/>
    <property type="match status" value="1"/>
</dbReference>